<dbReference type="EMBL" id="JACAZI010000003">
    <property type="protein sequence ID" value="KAF7365348.1"/>
    <property type="molecule type" value="Genomic_DNA"/>
</dbReference>
<dbReference type="GO" id="GO:0008270">
    <property type="term" value="F:zinc ion binding"/>
    <property type="evidence" value="ECO:0007669"/>
    <property type="project" value="InterPro"/>
</dbReference>
<dbReference type="InterPro" id="IPR001138">
    <property type="entry name" value="Zn2Cys6_DnaBD"/>
</dbReference>
<dbReference type="SMART" id="SM00066">
    <property type="entry name" value="GAL4"/>
    <property type="match status" value="1"/>
</dbReference>
<accession>A0A8H6YS97</accession>
<evidence type="ECO:0000313" key="4">
    <source>
        <dbReference type="EMBL" id="KAF7365348.1"/>
    </source>
</evidence>
<dbReference type="InterPro" id="IPR011009">
    <property type="entry name" value="Kinase-like_dom_sf"/>
</dbReference>
<name>A0A8H6YS97_9AGAR</name>
<reference evidence="4" key="1">
    <citation type="submission" date="2020-05" db="EMBL/GenBank/DDBJ databases">
        <title>Mycena genomes resolve the evolution of fungal bioluminescence.</title>
        <authorList>
            <person name="Tsai I.J."/>
        </authorList>
    </citation>
    <scope>NUCLEOTIDE SEQUENCE</scope>
    <source>
        <strain evidence="4">CCC161011</strain>
    </source>
</reference>
<dbReference type="InterPro" id="IPR001245">
    <property type="entry name" value="Ser-Thr/Tyr_kinase_cat_dom"/>
</dbReference>
<dbReference type="PROSITE" id="PS50011">
    <property type="entry name" value="PROTEIN_KINASE_DOM"/>
    <property type="match status" value="1"/>
</dbReference>
<dbReference type="GO" id="GO:0000981">
    <property type="term" value="F:DNA-binding transcription factor activity, RNA polymerase II-specific"/>
    <property type="evidence" value="ECO:0007669"/>
    <property type="project" value="InterPro"/>
</dbReference>
<dbReference type="OrthoDB" id="3260955at2759"/>
<dbReference type="Pfam" id="PF07714">
    <property type="entry name" value="PK_Tyr_Ser-Thr"/>
    <property type="match status" value="1"/>
</dbReference>
<evidence type="ECO:0000259" key="2">
    <source>
        <dbReference type="PROSITE" id="PS50011"/>
    </source>
</evidence>
<dbReference type="InterPro" id="IPR000719">
    <property type="entry name" value="Prot_kinase_dom"/>
</dbReference>
<comment type="caution">
    <text evidence="4">The sequence shown here is derived from an EMBL/GenBank/DDBJ whole genome shotgun (WGS) entry which is preliminary data.</text>
</comment>
<dbReference type="InterPro" id="IPR036864">
    <property type="entry name" value="Zn2-C6_fun-type_DNA-bd_sf"/>
</dbReference>
<evidence type="ECO:0000256" key="1">
    <source>
        <dbReference type="SAM" id="MobiDB-lite"/>
    </source>
</evidence>
<dbReference type="AlphaFoldDB" id="A0A8H6YS97"/>
<dbReference type="CDD" id="cd00067">
    <property type="entry name" value="GAL4"/>
    <property type="match status" value="1"/>
</dbReference>
<dbReference type="Gene3D" id="4.10.240.10">
    <property type="entry name" value="Zn(2)-C6 fungal-type DNA-binding domain"/>
    <property type="match status" value="1"/>
</dbReference>
<dbReference type="Proteomes" id="UP000620124">
    <property type="component" value="Unassembled WGS sequence"/>
</dbReference>
<feature type="domain" description="Protein kinase" evidence="2">
    <location>
        <begin position="178"/>
        <end position="443"/>
    </location>
</feature>
<dbReference type="GO" id="GO:0005524">
    <property type="term" value="F:ATP binding"/>
    <property type="evidence" value="ECO:0007669"/>
    <property type="project" value="InterPro"/>
</dbReference>
<dbReference type="SUPFAM" id="SSF56112">
    <property type="entry name" value="Protein kinase-like (PK-like)"/>
    <property type="match status" value="1"/>
</dbReference>
<feature type="region of interest" description="Disordered" evidence="1">
    <location>
        <begin position="453"/>
        <end position="483"/>
    </location>
</feature>
<dbReference type="Gene3D" id="1.10.510.10">
    <property type="entry name" value="Transferase(Phosphotransferase) domain 1"/>
    <property type="match status" value="1"/>
</dbReference>
<evidence type="ECO:0000259" key="3">
    <source>
        <dbReference type="PROSITE" id="PS50048"/>
    </source>
</evidence>
<dbReference type="GO" id="GO:0004674">
    <property type="term" value="F:protein serine/threonine kinase activity"/>
    <property type="evidence" value="ECO:0007669"/>
    <property type="project" value="TreeGrafter"/>
</dbReference>
<keyword evidence="5" id="KW-1185">Reference proteome</keyword>
<feature type="compositionally biased region" description="Low complexity" evidence="1">
    <location>
        <begin position="87"/>
        <end position="124"/>
    </location>
</feature>
<dbReference type="InterPro" id="IPR051681">
    <property type="entry name" value="Ser/Thr_Kinases-Pseudokinases"/>
</dbReference>
<dbReference type="PANTHER" id="PTHR44329">
    <property type="entry name" value="SERINE/THREONINE-PROTEIN KINASE TNNI3K-RELATED"/>
    <property type="match status" value="1"/>
</dbReference>
<feature type="region of interest" description="Disordered" evidence="1">
    <location>
        <begin position="69"/>
        <end position="132"/>
    </location>
</feature>
<protein>
    <submittedName>
        <fullName evidence="4">TKL/TKL-ccin protein kinase</fullName>
    </submittedName>
</protein>
<feature type="domain" description="Zn(2)-C6 fungal-type" evidence="3">
    <location>
        <begin position="26"/>
        <end position="58"/>
    </location>
</feature>
<dbReference type="PROSITE" id="PS00463">
    <property type="entry name" value="ZN2_CY6_FUNGAL_1"/>
    <property type="match status" value="1"/>
</dbReference>
<keyword evidence="4" id="KW-0418">Kinase</keyword>
<keyword evidence="4" id="KW-0808">Transferase</keyword>
<dbReference type="PROSITE" id="PS50048">
    <property type="entry name" value="ZN2_CY6_FUNGAL_2"/>
    <property type="match status" value="1"/>
</dbReference>
<sequence>MDDSFQFIKPRPHVQGYKERPRLVTSCDNCRLKKIKCLQPTPETKCEACKAARLPCRFRDRERYFAERSRAIAGPNVGSPYGDEPRSSSGHSRRSSMSGSGISDASSDQSFDSSFSSHSQQRRSGWTFRSGSGISDASSDQSFESSFSPQSGWNSISYDVSAHQLALKELDLTSRVTKLDAYPFESGGVADIYRGLLKASNLPVAVKIFRRMHAEPETLEKICKSLYEEARIWRRLEHPNILPLLGISLDLGLSPALVSPLCAGPIMKYAQHNSKDSRQRLEMVIGVATGLCYLHSEGIVHGNLCTKKVLVYDDGTPVICGYGMSKTVGQTAHTTSLFSSPIRFAAPECFSVGAGTPAVPMTSRDVYSFSMLALEILSGLQPFHHLPTEHAVFIYVLRGERPIRTHLEPGTVTNRMWRLLNSLWDQNPLLRPEMPDVVASLFQVRDDFGVDEDDIELDQSESAARRNEKDERASSGEETSFEV</sequence>
<feature type="compositionally biased region" description="Basic and acidic residues" evidence="1">
    <location>
        <begin position="463"/>
        <end position="475"/>
    </location>
</feature>
<proteinExistence type="predicted"/>
<gene>
    <name evidence="4" type="ORF">MVEN_00406800</name>
</gene>
<organism evidence="4 5">
    <name type="scientific">Mycena venus</name>
    <dbReference type="NCBI Taxonomy" id="2733690"/>
    <lineage>
        <taxon>Eukaryota</taxon>
        <taxon>Fungi</taxon>
        <taxon>Dikarya</taxon>
        <taxon>Basidiomycota</taxon>
        <taxon>Agaricomycotina</taxon>
        <taxon>Agaricomycetes</taxon>
        <taxon>Agaricomycetidae</taxon>
        <taxon>Agaricales</taxon>
        <taxon>Marasmiineae</taxon>
        <taxon>Mycenaceae</taxon>
        <taxon>Mycena</taxon>
    </lineage>
</organism>
<dbReference type="Pfam" id="PF00172">
    <property type="entry name" value="Zn_clus"/>
    <property type="match status" value="1"/>
</dbReference>
<dbReference type="SUPFAM" id="SSF57701">
    <property type="entry name" value="Zn2/Cys6 DNA-binding domain"/>
    <property type="match status" value="1"/>
</dbReference>
<evidence type="ECO:0000313" key="5">
    <source>
        <dbReference type="Proteomes" id="UP000620124"/>
    </source>
</evidence>